<organism evidence="1 2">
    <name type="scientific">Shewanella halifaxensis (strain HAW-EB4)</name>
    <dbReference type="NCBI Taxonomy" id="458817"/>
    <lineage>
        <taxon>Bacteria</taxon>
        <taxon>Pseudomonadati</taxon>
        <taxon>Pseudomonadota</taxon>
        <taxon>Gammaproteobacteria</taxon>
        <taxon>Alteromonadales</taxon>
        <taxon>Shewanellaceae</taxon>
        <taxon>Shewanella</taxon>
    </lineage>
</organism>
<dbReference type="OrthoDB" id="1260906at2"/>
<dbReference type="STRING" id="458817.Shal_1751"/>
<dbReference type="eggNOG" id="ENOG503169N">
    <property type="taxonomic scope" value="Bacteria"/>
</dbReference>
<dbReference type="KEGG" id="shl:Shal_1751"/>
<proteinExistence type="predicted"/>
<keyword evidence="2" id="KW-1185">Reference proteome</keyword>
<dbReference type="AlphaFoldDB" id="B0TQS2"/>
<protein>
    <submittedName>
        <fullName evidence="1">Uncharacterized protein</fullName>
    </submittedName>
</protein>
<name>B0TQS2_SHEHH</name>
<dbReference type="Proteomes" id="UP000001317">
    <property type="component" value="Chromosome"/>
</dbReference>
<dbReference type="EMBL" id="CP000931">
    <property type="protein sequence ID" value="ABZ76317.1"/>
    <property type="molecule type" value="Genomic_DNA"/>
</dbReference>
<sequence length="93" mass="10587">MEVKMTQANDYEMVLVESYIVNNTSGKHGNIHIRPVEGNKYTSELQVACSKSLSDPKCFPVGTKFMLQAKLTDRASGGKYLYSHPRWKYEIVK</sequence>
<accession>B0TQS2</accession>
<dbReference type="HOGENOM" id="CLU_179252_0_0_6"/>
<evidence type="ECO:0000313" key="1">
    <source>
        <dbReference type="EMBL" id="ABZ76317.1"/>
    </source>
</evidence>
<gene>
    <name evidence="1" type="ordered locus">Shal_1751</name>
</gene>
<evidence type="ECO:0000313" key="2">
    <source>
        <dbReference type="Proteomes" id="UP000001317"/>
    </source>
</evidence>
<reference evidence="1" key="1">
    <citation type="submission" date="2008-01" db="EMBL/GenBank/DDBJ databases">
        <title>Complete sequence of Shewanella halifaxensis HAW-EB4.</title>
        <authorList>
            <consortium name="US DOE Joint Genome Institute"/>
            <person name="Copeland A."/>
            <person name="Lucas S."/>
            <person name="Lapidus A."/>
            <person name="Glavina del Rio T."/>
            <person name="Dalin E."/>
            <person name="Tice H."/>
            <person name="Bruce D."/>
            <person name="Goodwin L."/>
            <person name="Pitluck S."/>
            <person name="Sims D."/>
            <person name="Brettin T."/>
            <person name="Detter J.C."/>
            <person name="Han C."/>
            <person name="Kuske C.R."/>
            <person name="Schmutz J."/>
            <person name="Larimer F."/>
            <person name="Land M."/>
            <person name="Hauser L."/>
            <person name="Kyrpides N."/>
            <person name="Kim E."/>
            <person name="Zhao J.-S."/>
            <person name="Richardson P."/>
        </authorList>
    </citation>
    <scope>NUCLEOTIDE SEQUENCE [LARGE SCALE GENOMIC DNA]</scope>
    <source>
        <strain evidence="1">HAW-EB4</strain>
    </source>
</reference>